<proteinExistence type="predicted"/>
<feature type="chain" id="PRO_5019020150" description="WG repeat-containing protein" evidence="1">
    <location>
        <begin position="23"/>
        <end position="395"/>
    </location>
</feature>
<dbReference type="AlphaFoldDB" id="A0A415GP96"/>
<dbReference type="Proteomes" id="UP000286598">
    <property type="component" value="Unassembled WGS sequence"/>
</dbReference>
<accession>A0A415GP96</accession>
<evidence type="ECO:0000256" key="1">
    <source>
        <dbReference type="SAM" id="SignalP"/>
    </source>
</evidence>
<name>A0A415GP96_9BACT</name>
<reference evidence="2 3" key="1">
    <citation type="submission" date="2018-08" db="EMBL/GenBank/DDBJ databases">
        <title>A genome reference for cultivated species of the human gut microbiota.</title>
        <authorList>
            <person name="Zou Y."/>
            <person name="Xue W."/>
            <person name="Luo G."/>
        </authorList>
    </citation>
    <scope>NUCLEOTIDE SEQUENCE [LARGE SCALE GENOMIC DNA]</scope>
    <source>
        <strain evidence="2 3">AF42-9</strain>
    </source>
</reference>
<evidence type="ECO:0000313" key="3">
    <source>
        <dbReference type="Proteomes" id="UP000286598"/>
    </source>
</evidence>
<evidence type="ECO:0008006" key="4">
    <source>
        <dbReference type="Google" id="ProtNLM"/>
    </source>
</evidence>
<organism evidence="2 3">
    <name type="scientific">Leyella stercorea</name>
    <dbReference type="NCBI Taxonomy" id="363265"/>
    <lineage>
        <taxon>Bacteria</taxon>
        <taxon>Pseudomonadati</taxon>
        <taxon>Bacteroidota</taxon>
        <taxon>Bacteroidia</taxon>
        <taxon>Bacteroidales</taxon>
        <taxon>Prevotellaceae</taxon>
        <taxon>Leyella</taxon>
    </lineage>
</organism>
<dbReference type="OrthoDB" id="9760059at2"/>
<sequence>MTKFTLSAIIMLLSLVPIGVDAQNATAKYMHISDPSFLRDGDEIIIVSKDNGVAMSRYQNTKKDYVLPCLIRLSKEDELELAACETDSMAVFKVKKITGGWRLKDSRCGWLSAGTKASYSLMFQERETEKTNEIDIKFSDEGNARISFVKFKNGGYLDYKPDSERFARYVKNDGYGKVQIYRRLVNAVVVESLAFGESGGNADIASYYQDAYVHNVTIDRTFRADGGCYTLCLPFGLTESDIRTAFPGMQFKQLQDVEEVDDENVVYHFLSVKSTVAGEPYLVQFLNGVTKDVVKPVVKNKFILAAKPATLTGKLSLGSFKFVGTYDPVLLPADGHYRFVGADGKQLVTPNAEGNLKGLRAYFFMPSLYDNCKYDSNVKLRSVRISTDRGKSSSK</sequence>
<evidence type="ECO:0000313" key="2">
    <source>
        <dbReference type="EMBL" id="RHK51693.1"/>
    </source>
</evidence>
<keyword evidence="3" id="KW-1185">Reference proteome</keyword>
<gene>
    <name evidence="2" type="ORF">DW060_03870</name>
</gene>
<dbReference type="EMBL" id="QRNO01000013">
    <property type="protein sequence ID" value="RHK51693.1"/>
    <property type="molecule type" value="Genomic_DNA"/>
</dbReference>
<feature type="signal peptide" evidence="1">
    <location>
        <begin position="1"/>
        <end position="22"/>
    </location>
</feature>
<protein>
    <recommendedName>
        <fullName evidence="4">WG repeat-containing protein</fullName>
    </recommendedName>
</protein>
<comment type="caution">
    <text evidence="2">The sequence shown here is derived from an EMBL/GenBank/DDBJ whole genome shotgun (WGS) entry which is preliminary data.</text>
</comment>
<keyword evidence="1" id="KW-0732">Signal</keyword>